<feature type="binding site" evidence="5">
    <location>
        <position position="529"/>
    </location>
    <ligand>
        <name>Mg(2+)</name>
        <dbReference type="ChEBI" id="CHEBI:18420"/>
    </ligand>
</feature>
<dbReference type="PROSITE" id="PS50084">
    <property type="entry name" value="KH_TYPE_1"/>
    <property type="match status" value="1"/>
</dbReference>
<keyword evidence="4 5" id="KW-0694">RNA-binding</keyword>
<dbReference type="Proteomes" id="UP000177167">
    <property type="component" value="Unassembled WGS sequence"/>
</dbReference>
<protein>
    <recommendedName>
        <fullName evidence="5">Polyribonucleotide nucleotidyltransferase</fullName>
        <ecNumber evidence="5">2.7.7.8</ecNumber>
    </recommendedName>
    <alternativeName>
        <fullName evidence="5">Polynucleotide phosphorylase</fullName>
        <shortName evidence="5">PNPase</shortName>
    </alternativeName>
</protein>
<dbReference type="GO" id="GO:0006396">
    <property type="term" value="P:RNA processing"/>
    <property type="evidence" value="ECO:0007669"/>
    <property type="project" value="InterPro"/>
</dbReference>
<dbReference type="CDD" id="cd04472">
    <property type="entry name" value="S1_PNPase"/>
    <property type="match status" value="1"/>
</dbReference>
<dbReference type="Pfam" id="PF00575">
    <property type="entry name" value="S1"/>
    <property type="match status" value="1"/>
</dbReference>
<evidence type="ECO:0000256" key="1">
    <source>
        <dbReference type="ARBA" id="ARBA00007404"/>
    </source>
</evidence>
<keyword evidence="5" id="KW-0460">Magnesium</keyword>
<evidence type="ECO:0000256" key="5">
    <source>
        <dbReference type="HAMAP-Rule" id="MF_01595"/>
    </source>
</evidence>
<dbReference type="NCBIfam" id="NF008805">
    <property type="entry name" value="PRK11824.1"/>
    <property type="match status" value="1"/>
</dbReference>
<dbReference type="NCBIfam" id="TIGR03591">
    <property type="entry name" value="polynuc_phos"/>
    <property type="match status" value="1"/>
</dbReference>
<dbReference type="GO" id="GO:0006402">
    <property type="term" value="P:mRNA catabolic process"/>
    <property type="evidence" value="ECO:0007669"/>
    <property type="project" value="UniProtKB-UniRule"/>
</dbReference>
<evidence type="ECO:0000313" key="8">
    <source>
        <dbReference type="EMBL" id="OGN08866.1"/>
    </source>
</evidence>
<dbReference type="InterPro" id="IPR020568">
    <property type="entry name" value="Ribosomal_Su5_D2-typ_SF"/>
</dbReference>
<dbReference type="FunFam" id="2.40.50.140:FF:000189">
    <property type="entry name" value="Polyribonucleotide nucleotidyltransferase, putative"/>
    <property type="match status" value="1"/>
</dbReference>
<dbReference type="InterPro" id="IPR004087">
    <property type="entry name" value="KH_dom"/>
</dbReference>
<comment type="catalytic activity">
    <reaction evidence="5">
        <text>RNA(n+1) + phosphate = RNA(n) + a ribonucleoside 5'-diphosphate</text>
        <dbReference type="Rhea" id="RHEA:22096"/>
        <dbReference type="Rhea" id="RHEA-COMP:14527"/>
        <dbReference type="Rhea" id="RHEA-COMP:17342"/>
        <dbReference type="ChEBI" id="CHEBI:43474"/>
        <dbReference type="ChEBI" id="CHEBI:57930"/>
        <dbReference type="ChEBI" id="CHEBI:140395"/>
        <dbReference type="EC" id="2.7.7.8"/>
    </reaction>
</comment>
<feature type="region of interest" description="Disordered" evidence="6">
    <location>
        <begin position="481"/>
        <end position="507"/>
    </location>
</feature>
<gene>
    <name evidence="5" type="primary">pnp</name>
    <name evidence="8" type="ORF">A3J46_03170</name>
</gene>
<comment type="caution">
    <text evidence="8">The sequence shown here is derived from an EMBL/GenBank/DDBJ whole genome shotgun (WGS) entry which is preliminary data.</text>
</comment>
<dbReference type="FunFam" id="3.30.1370.10:FF:000001">
    <property type="entry name" value="Polyribonucleotide nucleotidyltransferase"/>
    <property type="match status" value="1"/>
</dbReference>
<dbReference type="InterPro" id="IPR036612">
    <property type="entry name" value="KH_dom_type_1_sf"/>
</dbReference>
<feature type="domain" description="S1 motif" evidence="7">
    <location>
        <begin position="659"/>
        <end position="728"/>
    </location>
</feature>
<name>A0A1F8F9F1_9BACT</name>
<dbReference type="InterPro" id="IPR015847">
    <property type="entry name" value="ExoRNase_PH_dom2"/>
</dbReference>
<dbReference type="FunFam" id="3.30.230.70:FF:000001">
    <property type="entry name" value="Polyribonucleotide nucleotidyltransferase"/>
    <property type="match status" value="1"/>
</dbReference>
<dbReference type="CDD" id="cd02393">
    <property type="entry name" value="KH-I_PNPase"/>
    <property type="match status" value="1"/>
</dbReference>
<dbReference type="PROSITE" id="PS50126">
    <property type="entry name" value="S1"/>
    <property type="match status" value="1"/>
</dbReference>
<dbReference type="Gene3D" id="3.30.230.70">
    <property type="entry name" value="GHMP Kinase, N-terminal domain"/>
    <property type="match status" value="2"/>
</dbReference>
<proteinExistence type="inferred from homology"/>
<sequence length="731" mass="80593">MGVKKYKADFVGRQLSVELGRLGGQANGVCVVQYGETTVMVNATMSPNAKSVDYMPLQVEYEEKYYAAGKIKGSRWIKRETRPSEEAVLAGRLIDRAIRPRFDNHIRNEIQVVATVLSFDGENDPDIPALFGASLALMISDIPWDGPIAGVRVGRIGGKLAFNPTYKERMESDFDIVVAGTANKINMIEAGAKIIPEKDIADALAAGFEEYKTLIDFQKKIADEVGKKKKELTTVAHDESLIVIVKRFSEKKLEEVLYMPNKTKTEFYEGLGQAKEELMIHLKEQFADHPKLGDKLNEASLIFEEEIDRIVHRNILESEKRPDGRKLDQIRPLSAEVAVLPHTHGSGLFNRGTTQALSILTLASPGMAQWLETMEIDLIKKRFMHHYAFPPYSTGEVKRVGFLGRREIGHGYLAERSLEPVIPNKDEFPYTIRVVSEILSSNGSSSMASVCGSSLALMDGGVPIKSPAAGIAMGLMLAPQASQTDADGTQKNTEKIPRESASSPRGSALSRYKILTDIQGPEDHHGDMDLKVAGTKDGITGMQMDVKVEGVTPKIVEETLLQAKKARLEILEVMSKTINASRPELSRYAPRIQTIKIDPKKIGALIGPGGKMINEIIEKTGAEIDIDDDGSVFITSTTTEGMDKAIELIRQVTYEPNVGDEFDGTVVAIKDFGAFVEIIPGKDGMVHISEMSPERVNRVTDILKMGQKVHVWVKSVDEMTGKISLTMKPRR</sequence>
<dbReference type="SUPFAM" id="SSF54791">
    <property type="entry name" value="Eukaryotic type KH-domain (KH-domain type I)"/>
    <property type="match status" value="1"/>
</dbReference>
<dbReference type="InterPro" id="IPR027408">
    <property type="entry name" value="PNPase/RNase_PH_dom_sf"/>
</dbReference>
<dbReference type="SUPFAM" id="SSF50249">
    <property type="entry name" value="Nucleic acid-binding proteins"/>
    <property type="match status" value="1"/>
</dbReference>
<dbReference type="AlphaFoldDB" id="A0A1F8F9F1"/>
<dbReference type="EC" id="2.7.7.8" evidence="5"/>
<comment type="subcellular location">
    <subcellularLocation>
        <location evidence="5">Cytoplasm</location>
    </subcellularLocation>
</comment>
<dbReference type="SMART" id="SM00322">
    <property type="entry name" value="KH"/>
    <property type="match status" value="1"/>
</dbReference>
<dbReference type="SUPFAM" id="SSF46915">
    <property type="entry name" value="Polynucleotide phosphorylase/guanosine pentaphosphate synthase (PNPase/GPSI), domain 3"/>
    <property type="match status" value="1"/>
</dbReference>
<dbReference type="PIRSF" id="PIRSF005499">
    <property type="entry name" value="PNPase"/>
    <property type="match status" value="1"/>
</dbReference>
<feature type="binding site" evidence="5">
    <location>
        <position position="523"/>
    </location>
    <ligand>
        <name>Mg(2+)</name>
        <dbReference type="ChEBI" id="CHEBI:18420"/>
    </ligand>
</feature>
<evidence type="ECO:0000256" key="3">
    <source>
        <dbReference type="ARBA" id="ARBA00022695"/>
    </source>
</evidence>
<dbReference type="Pfam" id="PF01138">
    <property type="entry name" value="RNase_PH"/>
    <property type="match status" value="2"/>
</dbReference>
<dbReference type="SMART" id="SM00316">
    <property type="entry name" value="S1"/>
    <property type="match status" value="1"/>
</dbReference>
<comment type="similarity">
    <text evidence="1 5">Belongs to the polyribonucleotide nucleotidyltransferase family.</text>
</comment>
<keyword evidence="5" id="KW-0963">Cytoplasm</keyword>
<evidence type="ECO:0000256" key="2">
    <source>
        <dbReference type="ARBA" id="ARBA00022679"/>
    </source>
</evidence>
<dbReference type="InterPro" id="IPR003029">
    <property type="entry name" value="S1_domain"/>
</dbReference>
<accession>A0A1F8F9F1</accession>
<dbReference type="GO" id="GO:0003723">
    <property type="term" value="F:RNA binding"/>
    <property type="evidence" value="ECO:0007669"/>
    <property type="project" value="UniProtKB-UniRule"/>
</dbReference>
<evidence type="ECO:0000256" key="6">
    <source>
        <dbReference type="SAM" id="MobiDB-lite"/>
    </source>
</evidence>
<dbReference type="EMBL" id="MGJP01000051">
    <property type="protein sequence ID" value="OGN08866.1"/>
    <property type="molecule type" value="Genomic_DNA"/>
</dbReference>
<evidence type="ECO:0000259" key="7">
    <source>
        <dbReference type="PROSITE" id="PS50126"/>
    </source>
</evidence>
<dbReference type="HAMAP" id="MF_01595">
    <property type="entry name" value="PNPase"/>
    <property type="match status" value="1"/>
</dbReference>
<dbReference type="InterPro" id="IPR012340">
    <property type="entry name" value="NA-bd_OB-fold"/>
</dbReference>
<dbReference type="InterPro" id="IPR036345">
    <property type="entry name" value="ExoRNase_PH_dom2_sf"/>
</dbReference>
<dbReference type="Gene3D" id="2.40.50.140">
    <property type="entry name" value="Nucleic acid-binding proteins"/>
    <property type="match status" value="1"/>
</dbReference>
<dbReference type="GO" id="GO:0000175">
    <property type="term" value="F:3'-5'-RNA exonuclease activity"/>
    <property type="evidence" value="ECO:0007669"/>
    <property type="project" value="TreeGrafter"/>
</dbReference>
<keyword evidence="5" id="KW-0479">Metal-binding</keyword>
<dbReference type="Gene3D" id="3.30.1370.10">
    <property type="entry name" value="K Homology domain, type 1"/>
    <property type="match status" value="1"/>
</dbReference>
<feature type="compositionally biased region" description="Polar residues" evidence="6">
    <location>
        <begin position="481"/>
        <end position="491"/>
    </location>
</feature>
<dbReference type="InterPro" id="IPR001247">
    <property type="entry name" value="ExoRNase_PH_dom1"/>
</dbReference>
<keyword evidence="3 5" id="KW-0548">Nucleotidyltransferase</keyword>
<comment type="function">
    <text evidence="5">Involved in mRNA degradation. Catalyzes the phosphorolysis of single-stranded polyribonucleotides processively in the 3'- to 5'-direction.</text>
</comment>
<dbReference type="CDD" id="cd11364">
    <property type="entry name" value="RNase_PH_PNPase_2"/>
    <property type="match status" value="1"/>
</dbReference>
<dbReference type="SUPFAM" id="SSF54211">
    <property type="entry name" value="Ribosomal protein S5 domain 2-like"/>
    <property type="match status" value="2"/>
</dbReference>
<dbReference type="GO" id="GO:0005829">
    <property type="term" value="C:cytosol"/>
    <property type="evidence" value="ECO:0007669"/>
    <property type="project" value="TreeGrafter"/>
</dbReference>
<dbReference type="PANTHER" id="PTHR11252">
    <property type="entry name" value="POLYRIBONUCLEOTIDE NUCLEOTIDYLTRANSFERASE"/>
    <property type="match status" value="1"/>
</dbReference>
<dbReference type="GO" id="GO:0000287">
    <property type="term" value="F:magnesium ion binding"/>
    <property type="evidence" value="ECO:0007669"/>
    <property type="project" value="UniProtKB-UniRule"/>
</dbReference>
<dbReference type="SUPFAM" id="SSF55666">
    <property type="entry name" value="Ribonuclease PH domain 2-like"/>
    <property type="match status" value="2"/>
</dbReference>
<evidence type="ECO:0000313" key="9">
    <source>
        <dbReference type="Proteomes" id="UP000177167"/>
    </source>
</evidence>
<dbReference type="GO" id="GO:0004654">
    <property type="term" value="F:polyribonucleotide nucleotidyltransferase activity"/>
    <property type="evidence" value="ECO:0007669"/>
    <property type="project" value="UniProtKB-UniRule"/>
</dbReference>
<reference evidence="8 9" key="1">
    <citation type="journal article" date="2016" name="Nat. Commun.">
        <title>Thousands of microbial genomes shed light on interconnected biogeochemical processes in an aquifer system.</title>
        <authorList>
            <person name="Anantharaman K."/>
            <person name="Brown C.T."/>
            <person name="Hug L.A."/>
            <person name="Sharon I."/>
            <person name="Castelle C.J."/>
            <person name="Probst A.J."/>
            <person name="Thomas B.C."/>
            <person name="Singh A."/>
            <person name="Wilkins M.J."/>
            <person name="Karaoz U."/>
            <person name="Brodie E.L."/>
            <person name="Williams K.H."/>
            <person name="Hubbard S.S."/>
            <person name="Banfield J.F."/>
        </authorList>
    </citation>
    <scope>NUCLEOTIDE SEQUENCE [LARGE SCALE GENOMIC DNA]</scope>
</reference>
<dbReference type="PANTHER" id="PTHR11252:SF0">
    <property type="entry name" value="POLYRIBONUCLEOTIDE NUCLEOTIDYLTRANSFERASE 1, MITOCHONDRIAL"/>
    <property type="match status" value="1"/>
</dbReference>
<dbReference type="Pfam" id="PF00013">
    <property type="entry name" value="KH_1"/>
    <property type="match status" value="1"/>
</dbReference>
<evidence type="ECO:0000256" key="4">
    <source>
        <dbReference type="ARBA" id="ARBA00022884"/>
    </source>
</evidence>
<dbReference type="InterPro" id="IPR012162">
    <property type="entry name" value="PNPase"/>
</dbReference>
<comment type="cofactor">
    <cofactor evidence="5">
        <name>Mg(2+)</name>
        <dbReference type="ChEBI" id="CHEBI:18420"/>
    </cofactor>
</comment>
<dbReference type="Pfam" id="PF03725">
    <property type="entry name" value="RNase_PH_C"/>
    <property type="match status" value="1"/>
</dbReference>
<dbReference type="InterPro" id="IPR036456">
    <property type="entry name" value="PNPase_PH_RNA-bd_sf"/>
</dbReference>
<keyword evidence="2 5" id="KW-0808">Transferase</keyword>
<dbReference type="CDD" id="cd11363">
    <property type="entry name" value="RNase_PH_PNPase_1"/>
    <property type="match status" value="1"/>
</dbReference>
<organism evidence="8 9">
    <name type="scientific">Candidatus Yanofskybacteria bacterium RIFCSPHIGHO2_02_FULL_41_11</name>
    <dbReference type="NCBI Taxonomy" id="1802675"/>
    <lineage>
        <taxon>Bacteria</taxon>
        <taxon>Candidatus Yanofskyibacteriota</taxon>
    </lineage>
</organism>
<dbReference type="InterPro" id="IPR004088">
    <property type="entry name" value="KH_dom_type_1"/>
</dbReference>